<dbReference type="GO" id="GO:0016787">
    <property type="term" value="F:hydrolase activity"/>
    <property type="evidence" value="ECO:0007669"/>
    <property type="project" value="UniProtKB-KW"/>
</dbReference>
<dbReference type="InterPro" id="IPR050792">
    <property type="entry name" value="ADP-ribosylglycohydrolase"/>
</dbReference>
<dbReference type="EMBL" id="CP037423">
    <property type="protein sequence ID" value="QDV43613.1"/>
    <property type="molecule type" value="Genomic_DNA"/>
</dbReference>
<dbReference type="PANTHER" id="PTHR16222">
    <property type="entry name" value="ADP-RIBOSYLGLYCOHYDROLASE"/>
    <property type="match status" value="1"/>
</dbReference>
<dbReference type="PANTHER" id="PTHR16222:SF24">
    <property type="entry name" value="ADP-RIBOSYLHYDROLASE ARH3"/>
    <property type="match status" value="1"/>
</dbReference>
<proteinExistence type="inferred from homology"/>
<dbReference type="AlphaFoldDB" id="A0A518HRY8"/>
<evidence type="ECO:0000313" key="6">
    <source>
        <dbReference type="Proteomes" id="UP000319004"/>
    </source>
</evidence>
<keyword evidence="2 5" id="KW-0378">Hydrolase</keyword>
<feature type="binding site" evidence="3">
    <location>
        <position position="386"/>
    </location>
    <ligand>
        <name>Mg(2+)</name>
        <dbReference type="ChEBI" id="CHEBI:18420"/>
        <label>1</label>
    </ligand>
</feature>
<dbReference type="Gene3D" id="1.10.4080.10">
    <property type="entry name" value="ADP-ribosylation/Crystallin J1"/>
    <property type="match status" value="1"/>
</dbReference>
<evidence type="ECO:0000256" key="1">
    <source>
        <dbReference type="ARBA" id="ARBA00010702"/>
    </source>
</evidence>
<organism evidence="5 6">
    <name type="scientific">Stieleria neptunia</name>
    <dbReference type="NCBI Taxonomy" id="2527979"/>
    <lineage>
        <taxon>Bacteria</taxon>
        <taxon>Pseudomonadati</taxon>
        <taxon>Planctomycetota</taxon>
        <taxon>Planctomycetia</taxon>
        <taxon>Pirellulales</taxon>
        <taxon>Pirellulaceae</taxon>
        <taxon>Stieleria</taxon>
    </lineage>
</organism>
<dbReference type="InterPro" id="IPR005502">
    <property type="entry name" value="Ribosyl_crysJ1"/>
</dbReference>
<reference evidence="5 6" key="1">
    <citation type="submission" date="2019-03" db="EMBL/GenBank/DDBJ databases">
        <title>Deep-cultivation of Planctomycetes and their phenomic and genomic characterization uncovers novel biology.</title>
        <authorList>
            <person name="Wiegand S."/>
            <person name="Jogler M."/>
            <person name="Boedeker C."/>
            <person name="Pinto D."/>
            <person name="Vollmers J."/>
            <person name="Rivas-Marin E."/>
            <person name="Kohn T."/>
            <person name="Peeters S.H."/>
            <person name="Heuer A."/>
            <person name="Rast P."/>
            <person name="Oberbeckmann S."/>
            <person name="Bunk B."/>
            <person name="Jeske O."/>
            <person name="Meyerdierks A."/>
            <person name="Storesund J.E."/>
            <person name="Kallscheuer N."/>
            <person name="Luecker S."/>
            <person name="Lage O.M."/>
            <person name="Pohl T."/>
            <person name="Merkel B.J."/>
            <person name="Hornburger P."/>
            <person name="Mueller R.-W."/>
            <person name="Bruemmer F."/>
            <person name="Labrenz M."/>
            <person name="Spormann A.M."/>
            <person name="Op den Camp H."/>
            <person name="Overmann J."/>
            <person name="Amann R."/>
            <person name="Jetten M.S.M."/>
            <person name="Mascher T."/>
            <person name="Medema M.H."/>
            <person name="Devos D.P."/>
            <person name="Kaster A.-K."/>
            <person name="Ovreas L."/>
            <person name="Rohde M."/>
            <person name="Galperin M.Y."/>
            <person name="Jogler C."/>
        </authorList>
    </citation>
    <scope>NUCLEOTIDE SEQUENCE [LARGE SCALE GENOMIC DNA]</scope>
    <source>
        <strain evidence="5 6">Enr13</strain>
    </source>
</reference>
<feature type="chain" id="PRO_5021901023" evidence="4">
    <location>
        <begin position="19"/>
        <end position="448"/>
    </location>
</feature>
<dbReference type="Pfam" id="PF03747">
    <property type="entry name" value="ADP_ribosyl_GH"/>
    <property type="match status" value="1"/>
</dbReference>
<keyword evidence="3" id="KW-0479">Metal-binding</keyword>
<feature type="signal peptide" evidence="4">
    <location>
        <begin position="1"/>
        <end position="18"/>
    </location>
</feature>
<comment type="similarity">
    <text evidence="1">Belongs to the ADP-ribosylglycohydrolase family.</text>
</comment>
<dbReference type="SUPFAM" id="SSF101478">
    <property type="entry name" value="ADP-ribosylglycohydrolase"/>
    <property type="match status" value="1"/>
</dbReference>
<dbReference type="Proteomes" id="UP000319004">
    <property type="component" value="Chromosome"/>
</dbReference>
<accession>A0A518HRY8</accession>
<feature type="binding site" evidence="3">
    <location>
        <position position="387"/>
    </location>
    <ligand>
        <name>Mg(2+)</name>
        <dbReference type="ChEBI" id="CHEBI:18420"/>
        <label>1</label>
    </ligand>
</feature>
<evidence type="ECO:0000256" key="2">
    <source>
        <dbReference type="ARBA" id="ARBA00022801"/>
    </source>
</evidence>
<comment type="cofactor">
    <cofactor evidence="3">
        <name>Mg(2+)</name>
        <dbReference type="ChEBI" id="CHEBI:18420"/>
    </cofactor>
    <text evidence="3">Binds 2 magnesium ions per subunit.</text>
</comment>
<dbReference type="GO" id="GO:0046872">
    <property type="term" value="F:metal ion binding"/>
    <property type="evidence" value="ECO:0007669"/>
    <property type="project" value="UniProtKB-KW"/>
</dbReference>
<dbReference type="RefSeq" id="WP_145387861.1">
    <property type="nucleotide sequence ID" value="NZ_CP037423.1"/>
</dbReference>
<keyword evidence="6" id="KW-1185">Reference proteome</keyword>
<keyword evidence="3" id="KW-0460">Magnesium</keyword>
<dbReference type="OrthoDB" id="233787at2"/>
<dbReference type="KEGG" id="snep:Enr13x_34700"/>
<dbReference type="InterPro" id="IPR036705">
    <property type="entry name" value="Ribosyl_crysJ1_sf"/>
</dbReference>
<evidence type="ECO:0000313" key="5">
    <source>
        <dbReference type="EMBL" id="QDV43613.1"/>
    </source>
</evidence>
<gene>
    <name evidence="5" type="ORF">Enr13x_34700</name>
</gene>
<evidence type="ECO:0000256" key="3">
    <source>
        <dbReference type="PIRSR" id="PIRSR605502-1"/>
    </source>
</evidence>
<evidence type="ECO:0000256" key="4">
    <source>
        <dbReference type="SAM" id="SignalP"/>
    </source>
</evidence>
<protein>
    <submittedName>
        <fullName evidence="5">ADP-ribosylglycohydrolase</fullName>
    </submittedName>
</protein>
<sequence precursor="true">MKRRRILSSIAISLAASAVRGIAQTAAGHSKNADTTEDLAHRLGISLDRLRGFLIGSLLGDALGGPIEFSDPDRLPDDMPHVRHWKAGTKLTATHCKTLARSLRLRGYETLRPETAPFGPWRKRAPAGTITDDSRHKIILLRAIKRTLDHAQRGPVTLDRSRLAAEYLRPLRHKDETAESTAALDHDGFKPYRDAARWWTARSQHAPANLASDPAYPPERLWAGVANCSGQMALLPLAAVFPGKPVAAYEATYAIDFLDSDHAVDFCAAINSGIAEVLSDRHNDSDPNTRIQTLIQTMIQTDPYHYADIPFTERPFAQWLRRGRQWAESADRDPRQLFEKLEQDGKPHYWWDAHFTFVVPLAIMHLCRDAPMAAMNLCLDFGHDTDSYAQLLGAWIGAIHGHEAFPESMVRQVEERLEVDFGESVDDWCQTLLQAADRVHTRQLRFSR</sequence>
<feature type="binding site" evidence="3">
    <location>
        <position position="384"/>
    </location>
    <ligand>
        <name>Mg(2+)</name>
        <dbReference type="ChEBI" id="CHEBI:18420"/>
        <label>1</label>
    </ligand>
</feature>
<keyword evidence="4" id="KW-0732">Signal</keyword>
<name>A0A518HRY8_9BACT</name>